<feature type="region of interest" description="Disordered" evidence="1">
    <location>
        <begin position="76"/>
        <end position="95"/>
    </location>
</feature>
<evidence type="ECO:0000313" key="5">
    <source>
        <dbReference type="Proteomes" id="UP000324748"/>
    </source>
</evidence>
<proteinExistence type="predicted"/>
<dbReference type="Proteomes" id="UP000325313">
    <property type="component" value="Unassembled WGS sequence"/>
</dbReference>
<keyword evidence="2" id="KW-0812">Transmembrane</keyword>
<organism evidence="3 5">
    <name type="scientific">Puccinia graminis f. sp. tritici</name>
    <dbReference type="NCBI Taxonomy" id="56615"/>
    <lineage>
        <taxon>Eukaryota</taxon>
        <taxon>Fungi</taxon>
        <taxon>Dikarya</taxon>
        <taxon>Basidiomycota</taxon>
        <taxon>Pucciniomycotina</taxon>
        <taxon>Pucciniomycetes</taxon>
        <taxon>Pucciniales</taxon>
        <taxon>Pucciniaceae</taxon>
        <taxon>Puccinia</taxon>
    </lineage>
</organism>
<protein>
    <submittedName>
        <fullName evidence="3">Uncharacterized protein</fullName>
    </submittedName>
</protein>
<evidence type="ECO:0000313" key="4">
    <source>
        <dbReference type="EMBL" id="KAA1135633.1"/>
    </source>
</evidence>
<evidence type="ECO:0000313" key="3">
    <source>
        <dbReference type="EMBL" id="KAA1076320.1"/>
    </source>
</evidence>
<evidence type="ECO:0000256" key="2">
    <source>
        <dbReference type="SAM" id="Phobius"/>
    </source>
</evidence>
<dbReference type="AlphaFoldDB" id="A0A5B0MKI2"/>
<feature type="transmembrane region" description="Helical" evidence="2">
    <location>
        <begin position="54"/>
        <end position="72"/>
    </location>
</feature>
<reference evidence="5 6" key="1">
    <citation type="submission" date="2019-05" db="EMBL/GenBank/DDBJ databases">
        <title>Emergence of the Ug99 lineage of the wheat stem rust pathogen through somatic hybridization.</title>
        <authorList>
            <person name="Li F."/>
            <person name="Upadhyaya N.M."/>
            <person name="Sperschneider J."/>
            <person name="Matny O."/>
            <person name="Nguyen-Phuc H."/>
            <person name="Mago R."/>
            <person name="Raley C."/>
            <person name="Miller M.E."/>
            <person name="Silverstein K.A.T."/>
            <person name="Henningsen E."/>
            <person name="Hirsch C.D."/>
            <person name="Visser B."/>
            <person name="Pretorius Z.A."/>
            <person name="Steffenson B.J."/>
            <person name="Schwessinger B."/>
            <person name="Dodds P.N."/>
            <person name="Figueroa M."/>
        </authorList>
    </citation>
    <scope>NUCLEOTIDE SEQUENCE [LARGE SCALE GENOMIC DNA]</scope>
    <source>
        <strain evidence="3">21-0</strain>
        <strain evidence="4 6">Ug99</strain>
    </source>
</reference>
<keyword evidence="2" id="KW-0472">Membrane</keyword>
<dbReference type="EMBL" id="VDEP01000038">
    <property type="protein sequence ID" value="KAA1135633.1"/>
    <property type="molecule type" value="Genomic_DNA"/>
</dbReference>
<gene>
    <name evidence="3" type="ORF">PGT21_002559</name>
    <name evidence="4" type="ORF">PGTUg99_027415</name>
</gene>
<evidence type="ECO:0000256" key="1">
    <source>
        <dbReference type="SAM" id="MobiDB-lite"/>
    </source>
</evidence>
<accession>A0A5B0MKI2</accession>
<keyword evidence="5" id="KW-1185">Reference proteome</keyword>
<dbReference type="OrthoDB" id="2506503at2759"/>
<comment type="caution">
    <text evidence="3">The sequence shown here is derived from an EMBL/GenBank/DDBJ whole genome shotgun (WGS) entry which is preliminary data.</text>
</comment>
<dbReference type="Proteomes" id="UP000324748">
    <property type="component" value="Unassembled WGS sequence"/>
</dbReference>
<sequence length="278" mass="32247">MKNKSNQTTNHQLINTLLNNQKLITIRLIESTIRTLIYFNRTTRRSRRRRRSRTAHVALIISLSIIRLIQSIKQTTTTTTTTTDQPEDEREESNQRLRSILESTNDSLEILINLLDILSPLNNNRLKTTTNLATLTHNILSYAHSSLEKAALWKLGRQTRLEIADTDQTIKANKLRIRSTLQPEHQRALIDQIHAHTRLNRARKITIKRCKRDLTRICWARIVFSIDAFISAHDLLELEYCSHGLRHLIDWTSALIDFRSAYWHALESLALANHSPSP</sequence>
<name>A0A5B0MKI2_PUCGR</name>
<dbReference type="EMBL" id="VSWC01000145">
    <property type="protein sequence ID" value="KAA1076320.1"/>
    <property type="molecule type" value="Genomic_DNA"/>
</dbReference>
<evidence type="ECO:0000313" key="6">
    <source>
        <dbReference type="Proteomes" id="UP000325313"/>
    </source>
</evidence>
<keyword evidence="2" id="KW-1133">Transmembrane helix</keyword>